<name>A0A8X7CNX0_9ARAC</name>
<dbReference type="InterPro" id="IPR001083">
    <property type="entry name" value="Cu_fist_DNA-bd_dom"/>
</dbReference>
<feature type="region of interest" description="Disordered" evidence="1">
    <location>
        <begin position="118"/>
        <end position="146"/>
    </location>
</feature>
<gene>
    <name evidence="3" type="ORF">TNIN_27761</name>
</gene>
<dbReference type="GO" id="GO:0003700">
    <property type="term" value="F:DNA-binding transcription factor activity"/>
    <property type="evidence" value="ECO:0007669"/>
    <property type="project" value="InterPro"/>
</dbReference>
<evidence type="ECO:0000313" key="3">
    <source>
        <dbReference type="EMBL" id="GFY70747.1"/>
    </source>
</evidence>
<dbReference type="GO" id="GO:0005507">
    <property type="term" value="F:copper ion binding"/>
    <property type="evidence" value="ECO:0007669"/>
    <property type="project" value="InterPro"/>
</dbReference>
<evidence type="ECO:0000259" key="2">
    <source>
        <dbReference type="PROSITE" id="PS50073"/>
    </source>
</evidence>
<dbReference type="EMBL" id="BMAV01018396">
    <property type="protein sequence ID" value="GFY70747.1"/>
    <property type="molecule type" value="Genomic_DNA"/>
</dbReference>
<feature type="compositionally biased region" description="Polar residues" evidence="1">
    <location>
        <begin position="131"/>
        <end position="146"/>
    </location>
</feature>
<protein>
    <recommendedName>
        <fullName evidence="2">Copper-fist domain-containing protein</fullName>
    </recommendedName>
</protein>
<feature type="region of interest" description="Disordered" evidence="1">
    <location>
        <begin position="1"/>
        <end position="29"/>
    </location>
</feature>
<accession>A0A8X7CNX0</accession>
<comment type="caution">
    <text evidence="3">The sequence shown here is derived from an EMBL/GenBank/DDBJ whole genome shotgun (WGS) entry which is preliminary data.</text>
</comment>
<sequence length="146" mass="16333">MEDRYHKRKPDRLPKEGIFPSVPNGRSLSDAMVVGDKTRSPQRIDPSQPAFFGIKGRVVQIQDLHIQFALGKGCTRRGETYPPVGVLPKCLRTRGQAATILEHHTSSCNSDRVKPLIPLRKRGRPPKVPQTPGSSYGCRQNQRGRL</sequence>
<organism evidence="3 4">
    <name type="scientific">Trichonephila inaurata madagascariensis</name>
    <dbReference type="NCBI Taxonomy" id="2747483"/>
    <lineage>
        <taxon>Eukaryota</taxon>
        <taxon>Metazoa</taxon>
        <taxon>Ecdysozoa</taxon>
        <taxon>Arthropoda</taxon>
        <taxon>Chelicerata</taxon>
        <taxon>Arachnida</taxon>
        <taxon>Araneae</taxon>
        <taxon>Araneomorphae</taxon>
        <taxon>Entelegynae</taxon>
        <taxon>Araneoidea</taxon>
        <taxon>Nephilidae</taxon>
        <taxon>Trichonephila</taxon>
        <taxon>Trichonephila inaurata</taxon>
    </lineage>
</organism>
<dbReference type="Proteomes" id="UP000886998">
    <property type="component" value="Unassembled WGS sequence"/>
</dbReference>
<proteinExistence type="predicted"/>
<keyword evidence="4" id="KW-1185">Reference proteome</keyword>
<evidence type="ECO:0000313" key="4">
    <source>
        <dbReference type="Proteomes" id="UP000886998"/>
    </source>
</evidence>
<feature type="domain" description="Copper-fist" evidence="2">
    <location>
        <begin position="100"/>
        <end position="126"/>
    </location>
</feature>
<dbReference type="AlphaFoldDB" id="A0A8X7CNX0"/>
<evidence type="ECO:0000256" key="1">
    <source>
        <dbReference type="SAM" id="MobiDB-lite"/>
    </source>
</evidence>
<dbReference type="PROSITE" id="PS50073">
    <property type="entry name" value="COPPER_FIST_2"/>
    <property type="match status" value="1"/>
</dbReference>
<reference evidence="3" key="1">
    <citation type="submission" date="2020-08" db="EMBL/GenBank/DDBJ databases">
        <title>Multicomponent nature underlies the extraordinary mechanical properties of spider dragline silk.</title>
        <authorList>
            <person name="Kono N."/>
            <person name="Nakamura H."/>
            <person name="Mori M."/>
            <person name="Yoshida Y."/>
            <person name="Ohtoshi R."/>
            <person name="Malay A.D."/>
            <person name="Moran D.A.P."/>
            <person name="Tomita M."/>
            <person name="Numata K."/>
            <person name="Arakawa K."/>
        </authorList>
    </citation>
    <scope>NUCLEOTIDE SEQUENCE</scope>
</reference>
<dbReference type="GO" id="GO:0003677">
    <property type="term" value="F:DNA binding"/>
    <property type="evidence" value="ECO:0007669"/>
    <property type="project" value="InterPro"/>
</dbReference>
<dbReference type="OrthoDB" id="425619at2759"/>
<feature type="compositionally biased region" description="Basic and acidic residues" evidence="1">
    <location>
        <begin position="1"/>
        <end position="15"/>
    </location>
</feature>